<gene>
    <name evidence="4" type="ORF">G4Y79_07080</name>
</gene>
<dbReference type="SUPFAM" id="SSF47240">
    <property type="entry name" value="Ferritin-like"/>
    <property type="match status" value="1"/>
</dbReference>
<evidence type="ECO:0000256" key="1">
    <source>
        <dbReference type="ARBA" id="ARBA00009497"/>
    </source>
</evidence>
<reference evidence="4 5" key="1">
    <citation type="submission" date="2020-02" db="EMBL/GenBank/DDBJ databases">
        <authorList>
            <person name="Zheng R.K."/>
            <person name="Sun C.M."/>
        </authorList>
    </citation>
    <scope>NUCLEOTIDE SEQUENCE [LARGE SCALE GENOMIC DNA]</scope>
    <source>
        <strain evidence="5">rifampicinis</strain>
    </source>
</reference>
<dbReference type="PANTHER" id="PTHR42932:SF3">
    <property type="entry name" value="DNA PROTECTION DURING STARVATION PROTEIN"/>
    <property type="match status" value="1"/>
</dbReference>
<dbReference type="PROSITE" id="PS00818">
    <property type="entry name" value="DPS_1"/>
    <property type="match status" value="1"/>
</dbReference>
<evidence type="ECO:0000256" key="2">
    <source>
        <dbReference type="RuleBase" id="RU003875"/>
    </source>
</evidence>
<proteinExistence type="inferred from homology"/>
<dbReference type="InterPro" id="IPR008331">
    <property type="entry name" value="Ferritin_DPS_dom"/>
</dbReference>
<dbReference type="RefSeq" id="WP_195172193.1">
    <property type="nucleotide sequence ID" value="NZ_CP062983.1"/>
</dbReference>
<name>A0A7S8EBZ6_9CHLR</name>
<dbReference type="GO" id="GO:0016722">
    <property type="term" value="F:oxidoreductase activity, acting on metal ions"/>
    <property type="evidence" value="ECO:0007669"/>
    <property type="project" value="InterPro"/>
</dbReference>
<dbReference type="Gene3D" id="1.20.1260.10">
    <property type="match status" value="1"/>
</dbReference>
<dbReference type="PRINTS" id="PR01346">
    <property type="entry name" value="HELNAPAPROT"/>
</dbReference>
<evidence type="ECO:0000313" key="4">
    <source>
        <dbReference type="EMBL" id="QPC84129.1"/>
    </source>
</evidence>
<organism evidence="4 5">
    <name type="scientific">Phototrophicus methaneseepsis</name>
    <dbReference type="NCBI Taxonomy" id="2710758"/>
    <lineage>
        <taxon>Bacteria</taxon>
        <taxon>Bacillati</taxon>
        <taxon>Chloroflexota</taxon>
        <taxon>Candidatus Thermofontia</taxon>
        <taxon>Phototrophicales</taxon>
        <taxon>Phototrophicaceae</taxon>
        <taxon>Phototrophicus</taxon>
    </lineage>
</organism>
<dbReference type="Proteomes" id="UP000594468">
    <property type="component" value="Chromosome"/>
</dbReference>
<dbReference type="EMBL" id="CP062983">
    <property type="protein sequence ID" value="QPC84129.1"/>
    <property type="molecule type" value="Genomic_DNA"/>
</dbReference>
<dbReference type="PIRSF" id="PIRSF005900">
    <property type="entry name" value="Dps"/>
    <property type="match status" value="1"/>
</dbReference>
<evidence type="ECO:0000313" key="5">
    <source>
        <dbReference type="Proteomes" id="UP000594468"/>
    </source>
</evidence>
<feature type="domain" description="Ferritin/DPS" evidence="3">
    <location>
        <begin position="27"/>
        <end position="168"/>
    </location>
</feature>
<dbReference type="InterPro" id="IPR023188">
    <property type="entry name" value="DPS_DNA-bd_CS"/>
</dbReference>
<dbReference type="KEGG" id="pmet:G4Y79_07080"/>
<protein>
    <submittedName>
        <fullName evidence="4">DNA starvation/stationary phase protection protein</fullName>
    </submittedName>
</protein>
<dbReference type="InterPro" id="IPR002177">
    <property type="entry name" value="DPS_DNA-bd"/>
</dbReference>
<dbReference type="InterPro" id="IPR009078">
    <property type="entry name" value="Ferritin-like_SF"/>
</dbReference>
<dbReference type="PANTHER" id="PTHR42932">
    <property type="entry name" value="GENERAL STRESS PROTEIN 20U"/>
    <property type="match status" value="1"/>
</dbReference>
<evidence type="ECO:0000259" key="3">
    <source>
        <dbReference type="Pfam" id="PF00210"/>
    </source>
</evidence>
<sequence>MATATKTKLHITPDLGLDEKTVDQVADILKTTLADEFTLRLKLRKYHWNVTGHQFRGLHELFEEQYTALAEFIDEVAERLRSYGKLSPGTMQEFLDMTRLEENPGEIPSVDDMVTNLVQDHESLVRYFREDIKTAEEELEDVGLADFLSGQLQVHQEMAWMLRSFLQTDGLS</sequence>
<dbReference type="Pfam" id="PF00210">
    <property type="entry name" value="Ferritin"/>
    <property type="match status" value="1"/>
</dbReference>
<comment type="similarity">
    <text evidence="1 2">Belongs to the Dps family.</text>
</comment>
<dbReference type="InterPro" id="IPR012347">
    <property type="entry name" value="Ferritin-like"/>
</dbReference>
<keyword evidence="5" id="KW-1185">Reference proteome</keyword>
<dbReference type="GO" id="GO:0008199">
    <property type="term" value="F:ferric iron binding"/>
    <property type="evidence" value="ECO:0007669"/>
    <property type="project" value="InterPro"/>
</dbReference>
<dbReference type="AlphaFoldDB" id="A0A7S8EBZ6"/>
<dbReference type="CDD" id="cd01043">
    <property type="entry name" value="DPS"/>
    <property type="match status" value="1"/>
</dbReference>
<accession>A0A7S8EBZ6</accession>